<comment type="caution">
    <text evidence="2">The sequence shown here is derived from an EMBL/GenBank/DDBJ whole genome shotgun (WGS) entry which is preliminary data.</text>
</comment>
<dbReference type="Proteomes" id="UP001472677">
    <property type="component" value="Unassembled WGS sequence"/>
</dbReference>
<protein>
    <submittedName>
        <fullName evidence="2">Uncharacterized protein</fullName>
    </submittedName>
</protein>
<gene>
    <name evidence="2" type="ORF">V6N12_033407</name>
</gene>
<sequence length="180" mass="18851">MLNGFDVTLLSRRSVTFADLIWRTWTIFCVTVTLPSPPSSLATEVDKDKSSSLFDSLVPQDWFGNAMLFASIYVSAVSDESETSLAPSLPDTVAVAGPVSIAAAPTNNKKDQKSTSWTDWTKKKISGVETSIENLVSSSSSKGPAFAPTPAPAATTATATPATTTTATTTTTPAATTKKP</sequence>
<feature type="region of interest" description="Disordered" evidence="1">
    <location>
        <begin position="134"/>
        <end position="180"/>
    </location>
</feature>
<evidence type="ECO:0000313" key="3">
    <source>
        <dbReference type="Proteomes" id="UP001472677"/>
    </source>
</evidence>
<keyword evidence="3" id="KW-1185">Reference proteome</keyword>
<evidence type="ECO:0000313" key="2">
    <source>
        <dbReference type="EMBL" id="KAK8511126.1"/>
    </source>
</evidence>
<feature type="compositionally biased region" description="Low complexity" evidence="1">
    <location>
        <begin position="152"/>
        <end position="180"/>
    </location>
</feature>
<name>A0ABR2BVJ4_9ROSI</name>
<proteinExistence type="predicted"/>
<evidence type="ECO:0000256" key="1">
    <source>
        <dbReference type="SAM" id="MobiDB-lite"/>
    </source>
</evidence>
<reference evidence="2 3" key="1">
    <citation type="journal article" date="2024" name="G3 (Bethesda)">
        <title>Genome assembly of Hibiscus sabdariffa L. provides insights into metabolisms of medicinal natural products.</title>
        <authorList>
            <person name="Kim T."/>
        </authorList>
    </citation>
    <scope>NUCLEOTIDE SEQUENCE [LARGE SCALE GENOMIC DNA]</scope>
    <source>
        <strain evidence="2">TK-2024</strain>
        <tissue evidence="2">Old leaves</tissue>
    </source>
</reference>
<organism evidence="2 3">
    <name type="scientific">Hibiscus sabdariffa</name>
    <name type="common">roselle</name>
    <dbReference type="NCBI Taxonomy" id="183260"/>
    <lineage>
        <taxon>Eukaryota</taxon>
        <taxon>Viridiplantae</taxon>
        <taxon>Streptophyta</taxon>
        <taxon>Embryophyta</taxon>
        <taxon>Tracheophyta</taxon>
        <taxon>Spermatophyta</taxon>
        <taxon>Magnoliopsida</taxon>
        <taxon>eudicotyledons</taxon>
        <taxon>Gunneridae</taxon>
        <taxon>Pentapetalae</taxon>
        <taxon>rosids</taxon>
        <taxon>malvids</taxon>
        <taxon>Malvales</taxon>
        <taxon>Malvaceae</taxon>
        <taxon>Malvoideae</taxon>
        <taxon>Hibiscus</taxon>
    </lineage>
</organism>
<dbReference type="EMBL" id="JBBPBM010000079">
    <property type="protein sequence ID" value="KAK8511126.1"/>
    <property type="molecule type" value="Genomic_DNA"/>
</dbReference>
<accession>A0ABR2BVJ4</accession>